<protein>
    <submittedName>
        <fullName evidence="11">Outer membrane transport energization protein ExbB</fullName>
    </submittedName>
</protein>
<dbReference type="EMBL" id="FOAJ01000011">
    <property type="protein sequence ID" value="SEL67526.1"/>
    <property type="molecule type" value="Genomic_DNA"/>
</dbReference>
<dbReference type="InterPro" id="IPR050790">
    <property type="entry name" value="ExbB/TolQ_transport"/>
</dbReference>
<evidence type="ECO:0000256" key="1">
    <source>
        <dbReference type="ARBA" id="ARBA00004651"/>
    </source>
</evidence>
<dbReference type="PANTHER" id="PTHR30625:SF15">
    <property type="entry name" value="BIOPOLYMER TRANSPORT PROTEIN EXBB"/>
    <property type="match status" value="1"/>
</dbReference>
<keyword evidence="3" id="KW-1003">Cell membrane</keyword>
<dbReference type="AlphaFoldDB" id="A0A1H7S5K2"/>
<dbReference type="RefSeq" id="WP_090547316.1">
    <property type="nucleotide sequence ID" value="NZ_FNSR01000002.1"/>
</dbReference>
<dbReference type="GO" id="GO:0005886">
    <property type="term" value="C:plasma membrane"/>
    <property type="evidence" value="ECO:0007669"/>
    <property type="project" value="UniProtKB-SubCell"/>
</dbReference>
<keyword evidence="6 9" id="KW-1133">Transmembrane helix</keyword>
<keyword evidence="2 8" id="KW-0813">Transport</keyword>
<comment type="similarity">
    <text evidence="8">Belongs to the exbB/tolQ family.</text>
</comment>
<evidence type="ECO:0000256" key="4">
    <source>
        <dbReference type="ARBA" id="ARBA00022692"/>
    </source>
</evidence>
<evidence type="ECO:0000259" key="10">
    <source>
        <dbReference type="Pfam" id="PF01618"/>
    </source>
</evidence>
<name>A0A1H7S5K2_9BURK</name>
<dbReference type="GO" id="GO:0017038">
    <property type="term" value="P:protein import"/>
    <property type="evidence" value="ECO:0007669"/>
    <property type="project" value="TreeGrafter"/>
</dbReference>
<evidence type="ECO:0000256" key="3">
    <source>
        <dbReference type="ARBA" id="ARBA00022475"/>
    </source>
</evidence>
<dbReference type="STRING" id="416943.SAMN05445871_3480"/>
<evidence type="ECO:0000256" key="5">
    <source>
        <dbReference type="ARBA" id="ARBA00022927"/>
    </source>
</evidence>
<proteinExistence type="inferred from homology"/>
<evidence type="ECO:0000256" key="7">
    <source>
        <dbReference type="ARBA" id="ARBA00023136"/>
    </source>
</evidence>
<feature type="transmembrane region" description="Helical" evidence="9">
    <location>
        <begin position="148"/>
        <end position="172"/>
    </location>
</feature>
<dbReference type="Proteomes" id="UP000199120">
    <property type="component" value="Unassembled WGS sequence"/>
</dbReference>
<evidence type="ECO:0000313" key="11">
    <source>
        <dbReference type="EMBL" id="SEL67526.1"/>
    </source>
</evidence>
<evidence type="ECO:0000313" key="12">
    <source>
        <dbReference type="Proteomes" id="UP000199120"/>
    </source>
</evidence>
<keyword evidence="5 8" id="KW-0653">Protein transport</keyword>
<evidence type="ECO:0000256" key="6">
    <source>
        <dbReference type="ARBA" id="ARBA00022989"/>
    </source>
</evidence>
<comment type="subcellular location">
    <subcellularLocation>
        <location evidence="1">Cell membrane</location>
        <topology evidence="1">Multi-pass membrane protein</topology>
    </subcellularLocation>
    <subcellularLocation>
        <location evidence="8">Membrane</location>
        <topology evidence="8">Multi-pass membrane protein</topology>
    </subcellularLocation>
</comment>
<evidence type="ECO:0000256" key="8">
    <source>
        <dbReference type="RuleBase" id="RU004057"/>
    </source>
</evidence>
<dbReference type="InterPro" id="IPR002898">
    <property type="entry name" value="MotA_ExbB_proton_chnl"/>
</dbReference>
<feature type="domain" description="MotA/TolQ/ExbB proton channel" evidence="10">
    <location>
        <begin position="84"/>
        <end position="184"/>
    </location>
</feature>
<sequence>MNHWNDIDATISAAGWVLYPLTGLAVAALAITFDRAYALWRFARVPDVADASDDPALAVERLPRGHALRRIAPFFADGALPIPQIEARVEAAALRIEREMSRGLWLLETIVTAAPLVGLLGTIVGMMHAFRLIGGDGLVNPSGVTGGVAQALIATALGLVIALVALFAFNYFARRIDRLMEDVEIFANERLAVLRVAAERGGRSGAAR</sequence>
<dbReference type="PANTHER" id="PTHR30625">
    <property type="entry name" value="PROTEIN TOLQ"/>
    <property type="match status" value="1"/>
</dbReference>
<keyword evidence="4 9" id="KW-0812">Transmembrane</keyword>
<reference evidence="12" key="1">
    <citation type="submission" date="2016-10" db="EMBL/GenBank/DDBJ databases">
        <authorList>
            <person name="Varghese N."/>
            <person name="Submissions S."/>
        </authorList>
    </citation>
    <scope>NUCLEOTIDE SEQUENCE [LARGE SCALE GENOMIC DNA]</scope>
    <source>
        <strain evidence="12">LMG 26416</strain>
    </source>
</reference>
<organism evidence="11 12">
    <name type="scientific">Paraburkholderia caballeronis</name>
    <dbReference type="NCBI Taxonomy" id="416943"/>
    <lineage>
        <taxon>Bacteria</taxon>
        <taxon>Pseudomonadati</taxon>
        <taxon>Pseudomonadota</taxon>
        <taxon>Betaproteobacteria</taxon>
        <taxon>Burkholderiales</taxon>
        <taxon>Burkholderiaceae</taxon>
        <taxon>Paraburkholderia</taxon>
    </lineage>
</organism>
<accession>A0A1H7S5K2</accession>
<gene>
    <name evidence="11" type="ORF">SAMN05192542_11184</name>
</gene>
<dbReference type="Pfam" id="PF01618">
    <property type="entry name" value="MotA_ExbB"/>
    <property type="match status" value="1"/>
</dbReference>
<keyword evidence="12" id="KW-1185">Reference proteome</keyword>
<feature type="transmembrane region" description="Helical" evidence="9">
    <location>
        <begin position="104"/>
        <end position="128"/>
    </location>
</feature>
<dbReference type="OrthoDB" id="4045at2"/>
<evidence type="ECO:0000256" key="9">
    <source>
        <dbReference type="SAM" id="Phobius"/>
    </source>
</evidence>
<keyword evidence="7 9" id="KW-0472">Membrane</keyword>
<evidence type="ECO:0000256" key="2">
    <source>
        <dbReference type="ARBA" id="ARBA00022448"/>
    </source>
</evidence>
<feature type="transmembrane region" description="Helical" evidence="9">
    <location>
        <begin position="13"/>
        <end position="33"/>
    </location>
</feature>